<evidence type="ECO:0000256" key="1">
    <source>
        <dbReference type="SAM" id="MobiDB-lite"/>
    </source>
</evidence>
<comment type="caution">
    <text evidence="2">The sequence shown here is derived from an EMBL/GenBank/DDBJ whole genome shotgun (WGS) entry which is preliminary data.</text>
</comment>
<dbReference type="RefSeq" id="WP_183504873.1">
    <property type="nucleotide sequence ID" value="NZ_BSPG01000001.1"/>
</dbReference>
<organism evidence="2 3">
    <name type="scientific">Methylobacterium brachythecii</name>
    <dbReference type="NCBI Taxonomy" id="1176177"/>
    <lineage>
        <taxon>Bacteria</taxon>
        <taxon>Pseudomonadati</taxon>
        <taxon>Pseudomonadota</taxon>
        <taxon>Alphaproteobacteria</taxon>
        <taxon>Hyphomicrobiales</taxon>
        <taxon>Methylobacteriaceae</taxon>
        <taxon>Methylobacterium</taxon>
    </lineage>
</organism>
<feature type="region of interest" description="Disordered" evidence="1">
    <location>
        <begin position="528"/>
        <end position="556"/>
    </location>
</feature>
<evidence type="ECO:0000313" key="3">
    <source>
        <dbReference type="Proteomes" id="UP000517759"/>
    </source>
</evidence>
<name>A0A7W6F760_9HYPH</name>
<dbReference type="Pfam" id="PF19614">
    <property type="entry name" value="DUF6119"/>
    <property type="match status" value="1"/>
</dbReference>
<dbReference type="EMBL" id="JACIDN010000003">
    <property type="protein sequence ID" value="MBB3902721.1"/>
    <property type="molecule type" value="Genomic_DNA"/>
</dbReference>
<gene>
    <name evidence="2" type="ORF">GGR33_002216</name>
</gene>
<protein>
    <submittedName>
        <fullName evidence="2">Uncharacterized protein (TIGR04141 family)</fullName>
    </submittedName>
</protein>
<evidence type="ECO:0000313" key="2">
    <source>
        <dbReference type="EMBL" id="MBB3902721.1"/>
    </source>
</evidence>
<dbReference type="AlphaFoldDB" id="A0A7W6F760"/>
<sequence>MSKSRSFSIYLLKEGFDATNSLREEHVLESETNPQSLPDDATLFVLDSAPRPPWWKFYFGIEKALVQVSKGALVFLPVEDRCFALSFGHVSHNLLDTSYEYDFGLRVTLNSLDPRKLKSTDTLEPGAAKRQRTQLPIESELTFFDFDRDSSILRSLTGKVRDEYKDLIRHATGGTNLRISTDVEAGALVGLCETLLELYQSEEHKNAFPDIQNIIPVRDPAQITALNGKLLDAFRSGNPDLNITVPEIINYSDNLYVAFSGTGGSLIYDDVYISRYYEYLDEHTVDLDAIGIEELRHHALLLTDEDGNGRDRYTIFKSLVFDTTLEEAQGETFHLCEGNWYRIDDAYIARLSAYLDPLCVDSDLPPYDHLSEGEYNQAAAVVNPGVVCLDTRSISPDGHTAVEPCDLLVARENVATFYHVKVSTLSAQLSHLFNQGVNAIELMRLEPEAVDKLEALLRQALPETDADGAVDLVRSRQYALVFGIVTRKDPAGRSLNLPLFSRISLMRSMKALQLMDVPGRVMFIADQSQAAEGRKKKRKTRKSAATAEEPHAEAAE</sequence>
<dbReference type="InterPro" id="IPR026487">
    <property type="entry name" value="CHP04141"/>
</dbReference>
<accession>A0A7W6F760</accession>
<proteinExistence type="predicted"/>
<dbReference type="NCBIfam" id="TIGR04141">
    <property type="entry name" value="TIGR04141 family sporadically distributed protein"/>
    <property type="match status" value="1"/>
</dbReference>
<dbReference type="Proteomes" id="UP000517759">
    <property type="component" value="Unassembled WGS sequence"/>
</dbReference>
<reference evidence="2 3" key="1">
    <citation type="submission" date="2020-08" db="EMBL/GenBank/DDBJ databases">
        <title>Genomic Encyclopedia of Type Strains, Phase IV (KMG-IV): sequencing the most valuable type-strain genomes for metagenomic binning, comparative biology and taxonomic classification.</title>
        <authorList>
            <person name="Goeker M."/>
        </authorList>
    </citation>
    <scope>NUCLEOTIDE SEQUENCE [LARGE SCALE GENOMIC DNA]</scope>
    <source>
        <strain evidence="2 3">DSM 24105</strain>
    </source>
</reference>